<protein>
    <submittedName>
        <fullName evidence="1">Uncharacterized protein</fullName>
    </submittedName>
</protein>
<keyword evidence="2" id="KW-1185">Reference proteome</keyword>
<dbReference type="Proteomes" id="UP000008311">
    <property type="component" value="Unassembled WGS sequence"/>
</dbReference>
<organism evidence="1 2">
    <name type="scientific">Ricinus communis</name>
    <name type="common">Castor bean</name>
    <dbReference type="NCBI Taxonomy" id="3988"/>
    <lineage>
        <taxon>Eukaryota</taxon>
        <taxon>Viridiplantae</taxon>
        <taxon>Streptophyta</taxon>
        <taxon>Embryophyta</taxon>
        <taxon>Tracheophyta</taxon>
        <taxon>Spermatophyta</taxon>
        <taxon>Magnoliopsida</taxon>
        <taxon>eudicotyledons</taxon>
        <taxon>Gunneridae</taxon>
        <taxon>Pentapetalae</taxon>
        <taxon>rosids</taxon>
        <taxon>fabids</taxon>
        <taxon>Malpighiales</taxon>
        <taxon>Euphorbiaceae</taxon>
        <taxon>Acalyphoideae</taxon>
        <taxon>Acalypheae</taxon>
        <taxon>Ricinus</taxon>
    </lineage>
</organism>
<gene>
    <name evidence="1" type="ORF">RCOM_0114670</name>
</gene>
<reference evidence="2" key="1">
    <citation type="journal article" date="2010" name="Nat. Biotechnol.">
        <title>Draft genome sequence of the oilseed species Ricinus communis.</title>
        <authorList>
            <person name="Chan A.P."/>
            <person name="Crabtree J."/>
            <person name="Zhao Q."/>
            <person name="Lorenzi H."/>
            <person name="Orvis J."/>
            <person name="Puiu D."/>
            <person name="Melake-Berhan A."/>
            <person name="Jones K.M."/>
            <person name="Redman J."/>
            <person name="Chen G."/>
            <person name="Cahoon E.B."/>
            <person name="Gedil M."/>
            <person name="Stanke M."/>
            <person name="Haas B.J."/>
            <person name="Wortman J.R."/>
            <person name="Fraser-Liggett C.M."/>
            <person name="Ravel J."/>
            <person name="Rabinowicz P.D."/>
        </authorList>
    </citation>
    <scope>NUCLEOTIDE SEQUENCE [LARGE SCALE GENOMIC DNA]</scope>
    <source>
        <strain evidence="2">cv. Hale</strain>
    </source>
</reference>
<evidence type="ECO:0000313" key="1">
    <source>
        <dbReference type="EMBL" id="EEF29463.1"/>
    </source>
</evidence>
<dbReference type="InParanoid" id="B9T3V2"/>
<evidence type="ECO:0000313" key="2">
    <source>
        <dbReference type="Proteomes" id="UP000008311"/>
    </source>
</evidence>
<dbReference type="AlphaFoldDB" id="B9T3V2"/>
<proteinExistence type="predicted"/>
<dbReference type="EMBL" id="EQ974435">
    <property type="protein sequence ID" value="EEF29463.1"/>
    <property type="molecule type" value="Genomic_DNA"/>
</dbReference>
<accession>B9T3V2</accession>
<sequence>MEGLRAHEKVSLDVFSQKRLFLTLLTHQQRELASVPDTSIMEYKCRIGVG</sequence>
<name>B9T3V2_RICCO</name>